<name>A0A061BLS1_CYBFA</name>
<gene>
    <name evidence="3" type="ORF">BON22_3833</name>
    <name evidence="2" type="ORF">CYFA0S_41e00254g</name>
</gene>
<dbReference type="Proteomes" id="UP000189513">
    <property type="component" value="Unassembled WGS sequence"/>
</dbReference>
<dbReference type="Gene3D" id="3.60.15.10">
    <property type="entry name" value="Ribonuclease Z/Hydroxyacylglutathione hydrolase-like"/>
    <property type="match status" value="1"/>
</dbReference>
<dbReference type="PANTHER" id="PTHR15032">
    <property type="entry name" value="N-ACYL-PHOSPHATIDYLETHANOLAMINE-HYDROLYZING PHOSPHOLIPASE D"/>
    <property type="match status" value="1"/>
</dbReference>
<dbReference type="OMA" id="CTPAMHW"/>
<dbReference type="GO" id="GO:0070291">
    <property type="term" value="P:N-acylethanolamine metabolic process"/>
    <property type="evidence" value="ECO:0007669"/>
    <property type="project" value="TreeGrafter"/>
</dbReference>
<organism evidence="2">
    <name type="scientific">Cyberlindnera fabianii</name>
    <name type="common">Yeast</name>
    <name type="synonym">Hansenula fabianii</name>
    <dbReference type="NCBI Taxonomy" id="36022"/>
    <lineage>
        <taxon>Eukaryota</taxon>
        <taxon>Fungi</taxon>
        <taxon>Dikarya</taxon>
        <taxon>Ascomycota</taxon>
        <taxon>Saccharomycotina</taxon>
        <taxon>Saccharomycetes</taxon>
        <taxon>Phaffomycetales</taxon>
        <taxon>Phaffomycetaceae</taxon>
        <taxon>Cyberlindnera</taxon>
    </lineage>
</organism>
<keyword evidence="4" id="KW-1185">Reference proteome</keyword>
<proteinExistence type="predicted"/>
<dbReference type="VEuPathDB" id="FungiDB:BON22_3833"/>
<dbReference type="InterPro" id="IPR036866">
    <property type="entry name" value="RibonucZ/Hydroxyglut_hydro"/>
</dbReference>
<reference evidence="3" key="3">
    <citation type="submission" date="2017-01" db="EMBL/GenBank/DDBJ databases">
        <authorList>
            <person name="Mah S.A."/>
            <person name="Swanson W.J."/>
            <person name="Moy G.W."/>
            <person name="Vacquier V.D."/>
        </authorList>
    </citation>
    <scope>NUCLEOTIDE SEQUENCE [LARGE SCALE GENOMIC DNA]</scope>
    <source>
        <strain evidence="3">65</strain>
    </source>
</reference>
<evidence type="ECO:0000313" key="2">
    <source>
        <dbReference type="EMBL" id="CDR47998.1"/>
    </source>
</evidence>
<dbReference type="GO" id="GO:0005737">
    <property type="term" value="C:cytoplasm"/>
    <property type="evidence" value="ECO:0007669"/>
    <property type="project" value="TreeGrafter"/>
</dbReference>
<dbReference type="SUPFAM" id="SSF56281">
    <property type="entry name" value="Metallo-hydrolase/oxidoreductase"/>
    <property type="match status" value="1"/>
</dbReference>
<dbReference type="STRING" id="36022.A0A061BLS1"/>
<dbReference type="AlphaFoldDB" id="A0A061BLS1"/>
<dbReference type="InterPro" id="IPR001279">
    <property type="entry name" value="Metallo-B-lactamas"/>
</dbReference>
<dbReference type="PANTHER" id="PTHR15032:SF4">
    <property type="entry name" value="N-ACYL-PHOSPHATIDYLETHANOLAMINE-HYDROLYZING PHOSPHOLIPASE D"/>
    <property type="match status" value="1"/>
</dbReference>
<reference evidence="2" key="1">
    <citation type="journal article" date="2014" name="Genome Announc.">
        <title>Genome sequence of the yeast Cyberlindnera fabianii (Hansenula fabianii).</title>
        <authorList>
            <person name="Freel K.C."/>
            <person name="Sarilar V."/>
            <person name="Neuveglise C."/>
            <person name="Devillers H."/>
            <person name="Friedrich A."/>
            <person name="Schacherer J."/>
        </authorList>
    </citation>
    <scope>NUCLEOTIDE SEQUENCE</scope>
    <source>
        <strain evidence="2">YJS4271</strain>
    </source>
</reference>
<protein>
    <submittedName>
        <fullName evidence="2">CYFA0S41e00254g1_1</fullName>
    </submittedName>
    <submittedName>
        <fullName evidence="3">N-acyl-phosphatidylethanolamine-hydrolyzing phospholipase D, mitochondrial</fullName>
    </submittedName>
</protein>
<evidence type="ECO:0000313" key="3">
    <source>
        <dbReference type="EMBL" id="ONH66480.1"/>
    </source>
</evidence>
<dbReference type="EMBL" id="LK052926">
    <property type="protein sequence ID" value="CDR47998.1"/>
    <property type="molecule type" value="Genomic_DNA"/>
</dbReference>
<evidence type="ECO:0000259" key="1">
    <source>
        <dbReference type="Pfam" id="PF12706"/>
    </source>
</evidence>
<dbReference type="GO" id="GO:0070290">
    <property type="term" value="F:N-acylphosphatidylethanolamine-specific phospholipase D activity"/>
    <property type="evidence" value="ECO:0007669"/>
    <property type="project" value="TreeGrafter"/>
</dbReference>
<dbReference type="OrthoDB" id="332863at2759"/>
<dbReference type="Pfam" id="PF12706">
    <property type="entry name" value="Lactamase_B_2"/>
    <property type="match status" value="1"/>
</dbReference>
<feature type="domain" description="Metallo-beta-lactamase" evidence="1">
    <location>
        <begin position="175"/>
        <end position="378"/>
    </location>
</feature>
<reference evidence="4" key="2">
    <citation type="journal article" date="2017" name="Genome Announc.">
        <title>Genome sequences of Cyberlindnera fabianii 65, Pichia kudriavzevii 129, and Saccharomyces cerevisiae 131 isolated from fermented masau fruits in Zimbabwe.</title>
        <authorList>
            <person name="van Rijswijck I.M.H."/>
            <person name="Derks M.F.L."/>
            <person name="Abee T."/>
            <person name="de Ridder D."/>
            <person name="Smid E.J."/>
        </authorList>
    </citation>
    <scope>NUCLEOTIDE SEQUENCE [LARGE SCALE GENOMIC DNA]</scope>
    <source>
        <strain evidence="4">65</strain>
    </source>
</reference>
<accession>A0A061BLS1</accession>
<sequence length="445" mass="51045">MLTTIGLKTKIGLGLLLSYSSYTLYVSYASRNEITRRAQLDAQQQKSRLLEEHDNENDNHNDDGCCHDKYDSMTIAGRFENPFKEYRAQTLFEFFLTRLLELWEGRTRGGVPAKEELRALLPIYKPDFELLEKTSLLNGLKDEMRSIKGIPELKNRMTFTWLGQSCSFLQISGVNILTDPLFADYLVNPYIGPKRITPSPCELEELPNPHFVLVSHNHPDHLDVDAVKKLHNSTTWVVPMGLRKFFARRGIHNTIELDWWEKAPLPVPQDPDNLYEVACTPAMHWSGRQLWDSNTTLWCSFLILKNGKPLFYHAGDTGYVEDLFTKIRDKYGAGTRLAMLPCGQYCPQWHQKPRHINPGECVKIMEDLQAKKILGVHWGTFVLSSEHFLEPKIKLDQLARDMGKVNDIFTPQFGKTLVFDLSKEGEQGERASLESVRDGKCTIVE</sequence>
<evidence type="ECO:0000313" key="4">
    <source>
        <dbReference type="Proteomes" id="UP000189513"/>
    </source>
</evidence>
<dbReference type="EMBL" id="MPUK01000007">
    <property type="protein sequence ID" value="ONH66480.1"/>
    <property type="molecule type" value="Genomic_DNA"/>
</dbReference>
<dbReference type="GO" id="GO:0070292">
    <property type="term" value="P:N-acylphosphatidylethanolamine metabolic process"/>
    <property type="evidence" value="ECO:0007669"/>
    <property type="project" value="TreeGrafter"/>
</dbReference>